<sequence>MRLSIIIPVYNEVATFRDVLKRVDETKFSIEKELIIVDDFSTDDTRELLKSEFDGKYKVCYHDKNYGKGHAVRTGIAAATGDYITIQDADLEYDPADLVPMLEKMIAEDLTVLYGARNDASNRNRPTGVAYYFGGVVVTLVMNLLYGQHLTDGMTCYKMYKGDFLKKMPLKSERFEIEPELMALTAKQGIKIQEFPISYKPRKVKEGKKIKWTDGVRCIVTLIKYRL</sequence>
<comment type="caution">
    <text evidence="3">The sequence shown here is derived from an EMBL/GenBank/DDBJ whole genome shotgun (WGS) entry which is preliminary data.</text>
</comment>
<dbReference type="Pfam" id="PF00535">
    <property type="entry name" value="Glycos_transf_2"/>
    <property type="match status" value="1"/>
</dbReference>
<keyword evidence="1" id="KW-0472">Membrane</keyword>
<evidence type="ECO:0000259" key="2">
    <source>
        <dbReference type="Pfam" id="PF00535"/>
    </source>
</evidence>
<dbReference type="STRING" id="1798661.A3D65_00265"/>
<proteinExistence type="predicted"/>
<dbReference type="InterPro" id="IPR050256">
    <property type="entry name" value="Glycosyltransferase_2"/>
</dbReference>
<dbReference type="PANTHER" id="PTHR48090">
    <property type="entry name" value="UNDECAPRENYL-PHOSPHATE 4-DEOXY-4-FORMAMIDO-L-ARABINOSE TRANSFERASE-RELATED"/>
    <property type="match status" value="1"/>
</dbReference>
<accession>A0A1G2DB03</accession>
<keyword evidence="1" id="KW-1133">Transmembrane helix</keyword>
<evidence type="ECO:0000256" key="1">
    <source>
        <dbReference type="SAM" id="Phobius"/>
    </source>
</evidence>
<protein>
    <recommendedName>
        <fullName evidence="2">Glycosyltransferase 2-like domain-containing protein</fullName>
    </recommendedName>
</protein>
<dbReference type="CDD" id="cd04179">
    <property type="entry name" value="DPM_DPG-synthase_like"/>
    <property type="match status" value="1"/>
</dbReference>
<dbReference type="SUPFAM" id="SSF53448">
    <property type="entry name" value="Nucleotide-diphospho-sugar transferases"/>
    <property type="match status" value="1"/>
</dbReference>
<evidence type="ECO:0000313" key="3">
    <source>
        <dbReference type="EMBL" id="OGZ10071.1"/>
    </source>
</evidence>
<organism evidence="3 4">
    <name type="scientific">Candidatus Lloydbacteria bacterium RIFCSPHIGHO2_02_FULL_50_13</name>
    <dbReference type="NCBI Taxonomy" id="1798661"/>
    <lineage>
        <taxon>Bacteria</taxon>
        <taxon>Candidatus Lloydiibacteriota</taxon>
    </lineage>
</organism>
<dbReference type="EMBL" id="MHLL01000013">
    <property type="protein sequence ID" value="OGZ10071.1"/>
    <property type="molecule type" value="Genomic_DNA"/>
</dbReference>
<keyword evidence="1" id="KW-0812">Transmembrane</keyword>
<evidence type="ECO:0000313" key="4">
    <source>
        <dbReference type="Proteomes" id="UP000177996"/>
    </source>
</evidence>
<dbReference type="InterPro" id="IPR001173">
    <property type="entry name" value="Glyco_trans_2-like"/>
</dbReference>
<gene>
    <name evidence="3" type="ORF">A3D65_00265</name>
</gene>
<feature type="transmembrane region" description="Helical" evidence="1">
    <location>
        <begin position="129"/>
        <end position="146"/>
    </location>
</feature>
<dbReference type="Proteomes" id="UP000177996">
    <property type="component" value="Unassembled WGS sequence"/>
</dbReference>
<feature type="domain" description="Glycosyltransferase 2-like" evidence="2">
    <location>
        <begin position="4"/>
        <end position="161"/>
    </location>
</feature>
<name>A0A1G2DB03_9BACT</name>
<reference evidence="3 4" key="1">
    <citation type="journal article" date="2016" name="Nat. Commun.">
        <title>Thousands of microbial genomes shed light on interconnected biogeochemical processes in an aquifer system.</title>
        <authorList>
            <person name="Anantharaman K."/>
            <person name="Brown C.T."/>
            <person name="Hug L.A."/>
            <person name="Sharon I."/>
            <person name="Castelle C.J."/>
            <person name="Probst A.J."/>
            <person name="Thomas B.C."/>
            <person name="Singh A."/>
            <person name="Wilkins M.J."/>
            <person name="Karaoz U."/>
            <person name="Brodie E.L."/>
            <person name="Williams K.H."/>
            <person name="Hubbard S.S."/>
            <person name="Banfield J.F."/>
        </authorList>
    </citation>
    <scope>NUCLEOTIDE SEQUENCE [LARGE SCALE GENOMIC DNA]</scope>
</reference>
<dbReference type="AlphaFoldDB" id="A0A1G2DB03"/>
<dbReference type="Gene3D" id="3.90.550.10">
    <property type="entry name" value="Spore Coat Polysaccharide Biosynthesis Protein SpsA, Chain A"/>
    <property type="match status" value="1"/>
</dbReference>
<dbReference type="InterPro" id="IPR029044">
    <property type="entry name" value="Nucleotide-diphossugar_trans"/>
</dbReference>
<dbReference type="PANTHER" id="PTHR48090:SF7">
    <property type="entry name" value="RFBJ PROTEIN"/>
    <property type="match status" value="1"/>
</dbReference>